<organism evidence="1 2">
    <name type="scientific">Laccaria amethystina LaAM-08-1</name>
    <dbReference type="NCBI Taxonomy" id="1095629"/>
    <lineage>
        <taxon>Eukaryota</taxon>
        <taxon>Fungi</taxon>
        <taxon>Dikarya</taxon>
        <taxon>Basidiomycota</taxon>
        <taxon>Agaricomycotina</taxon>
        <taxon>Agaricomycetes</taxon>
        <taxon>Agaricomycetidae</taxon>
        <taxon>Agaricales</taxon>
        <taxon>Agaricineae</taxon>
        <taxon>Hydnangiaceae</taxon>
        <taxon>Laccaria</taxon>
    </lineage>
</organism>
<evidence type="ECO:0000313" key="2">
    <source>
        <dbReference type="Proteomes" id="UP000054477"/>
    </source>
</evidence>
<protein>
    <submittedName>
        <fullName evidence="1">Uncharacterized protein</fullName>
    </submittedName>
</protein>
<reference evidence="2" key="2">
    <citation type="submission" date="2015-01" db="EMBL/GenBank/DDBJ databases">
        <title>Evolutionary Origins and Diversification of the Mycorrhizal Mutualists.</title>
        <authorList>
            <consortium name="DOE Joint Genome Institute"/>
            <consortium name="Mycorrhizal Genomics Consortium"/>
            <person name="Kohler A."/>
            <person name="Kuo A."/>
            <person name="Nagy L.G."/>
            <person name="Floudas D."/>
            <person name="Copeland A."/>
            <person name="Barry K.W."/>
            <person name="Cichocki N."/>
            <person name="Veneault-Fourrey C."/>
            <person name="LaButti K."/>
            <person name="Lindquist E.A."/>
            <person name="Lipzen A."/>
            <person name="Lundell T."/>
            <person name="Morin E."/>
            <person name="Murat C."/>
            <person name="Riley R."/>
            <person name="Ohm R."/>
            <person name="Sun H."/>
            <person name="Tunlid A."/>
            <person name="Henrissat B."/>
            <person name="Grigoriev I.V."/>
            <person name="Hibbett D.S."/>
            <person name="Martin F."/>
        </authorList>
    </citation>
    <scope>NUCLEOTIDE SEQUENCE [LARGE SCALE GENOMIC DNA]</scope>
    <source>
        <strain evidence="2">LaAM-08-1</strain>
    </source>
</reference>
<proteinExistence type="predicted"/>
<accession>A0A0C9XFJ0</accession>
<dbReference type="Proteomes" id="UP000054477">
    <property type="component" value="Unassembled WGS sequence"/>
</dbReference>
<name>A0A0C9XFJ0_9AGAR</name>
<reference evidence="1 2" key="1">
    <citation type="submission" date="2014-04" db="EMBL/GenBank/DDBJ databases">
        <authorList>
            <consortium name="DOE Joint Genome Institute"/>
            <person name="Kuo A."/>
            <person name="Kohler A."/>
            <person name="Nagy L.G."/>
            <person name="Floudas D."/>
            <person name="Copeland A."/>
            <person name="Barry K.W."/>
            <person name="Cichocki N."/>
            <person name="Veneault-Fourrey C."/>
            <person name="LaButti K."/>
            <person name="Lindquist E.A."/>
            <person name="Lipzen A."/>
            <person name="Lundell T."/>
            <person name="Morin E."/>
            <person name="Murat C."/>
            <person name="Sun H."/>
            <person name="Tunlid A."/>
            <person name="Henrissat B."/>
            <person name="Grigoriev I.V."/>
            <person name="Hibbett D.S."/>
            <person name="Martin F."/>
            <person name="Nordberg H.P."/>
            <person name="Cantor M.N."/>
            <person name="Hua S.X."/>
        </authorList>
    </citation>
    <scope>NUCLEOTIDE SEQUENCE [LARGE SCALE GENOMIC DNA]</scope>
    <source>
        <strain evidence="1 2">LaAM-08-1</strain>
    </source>
</reference>
<dbReference type="EMBL" id="KN838626">
    <property type="protein sequence ID" value="KIK00389.1"/>
    <property type="molecule type" value="Genomic_DNA"/>
</dbReference>
<gene>
    <name evidence="1" type="ORF">K443DRAFT_611299</name>
</gene>
<sequence>MPGCSYGGSYNTAAERVNSLYYFFLNSLRLASYVICVDINLLGEPLEWVELLPIVVFILRRLISLSDLRLPGDTSLPGIRWEGFPILFHFTVVEIIQDRLSRHCLENITGVPISPFNRESSTRHLSLSLASWDNRHSIPNTEHRTVNPPVTWYLIPQQPRFTPCDRPSTLPEFIS</sequence>
<evidence type="ECO:0000313" key="1">
    <source>
        <dbReference type="EMBL" id="KIK00389.1"/>
    </source>
</evidence>
<keyword evidence="2" id="KW-1185">Reference proteome</keyword>
<dbReference type="AlphaFoldDB" id="A0A0C9XFJ0"/>
<dbReference type="HOGENOM" id="CLU_1532822_0_0_1"/>